<accession>A0AAD2JE44</accession>
<proteinExistence type="predicted"/>
<organism evidence="1 2">
    <name type="scientific">Mycobacterium leprae</name>
    <dbReference type="NCBI Taxonomy" id="1769"/>
    <lineage>
        <taxon>Bacteria</taxon>
        <taxon>Bacillati</taxon>
        <taxon>Actinomycetota</taxon>
        <taxon>Actinomycetes</taxon>
        <taxon>Mycobacteriales</taxon>
        <taxon>Mycobacteriaceae</taxon>
        <taxon>Mycobacterium</taxon>
    </lineage>
</organism>
<evidence type="ECO:0000313" key="2">
    <source>
        <dbReference type="Proteomes" id="UP000249682"/>
    </source>
</evidence>
<gene>
    <name evidence="1" type="ORF">DIJ64_10250</name>
</gene>
<sequence length="74" mass="8063">MLTGDLSNPVGGPSERFTQVVHPDSGFAVQQCNLAEFALFNHYVCPVIKVAVYLAPRSSPFGCVPQFDDDMFLA</sequence>
<evidence type="ECO:0000313" key="1">
    <source>
        <dbReference type="EMBL" id="AWV48304.1"/>
    </source>
</evidence>
<protein>
    <submittedName>
        <fullName evidence="1">Uncharacterized protein</fullName>
    </submittedName>
</protein>
<dbReference type="Proteomes" id="UP000249682">
    <property type="component" value="Chromosome"/>
</dbReference>
<reference evidence="1 2" key="1">
    <citation type="submission" date="2018-05" db="EMBL/GenBank/DDBJ databases">
        <title>Evolution of small genomes with special reference to Mycobacterium leprae.</title>
        <authorList>
            <person name="Mohanty P.S."/>
            <person name="Bansal A.K."/>
            <person name="Gupta U.D."/>
            <person name="Naaz F."/>
            <person name="Dwivedi V.D."/>
            <person name="Singh H."/>
            <person name="Gupta G."/>
            <person name="Sharma S."/>
            <person name="Arora M."/>
        </authorList>
    </citation>
    <scope>NUCLEOTIDE SEQUENCE [LARGE SCALE GENOMIC DNA]</scope>
    <source>
        <strain evidence="1 2">MRHRU-235-G</strain>
    </source>
</reference>
<name>A0AAD2JE44_MYCLR</name>
<dbReference type="AlphaFoldDB" id="A0AAD2JE44"/>
<dbReference type="EMBL" id="CP029543">
    <property type="protein sequence ID" value="AWV48304.1"/>
    <property type="molecule type" value="Genomic_DNA"/>
</dbReference>